<dbReference type="GO" id="GO:0003700">
    <property type="term" value="F:DNA-binding transcription factor activity"/>
    <property type="evidence" value="ECO:0007669"/>
    <property type="project" value="InterPro"/>
</dbReference>
<reference evidence="3" key="1">
    <citation type="submission" date="2021-01" db="EMBL/GenBank/DDBJ databases">
        <title>Whole genome shotgun sequence of Catellatospora methionotrophica NBRC 14553.</title>
        <authorList>
            <person name="Komaki H."/>
            <person name="Tamura T."/>
        </authorList>
    </citation>
    <scope>NUCLEOTIDE SEQUENCE</scope>
    <source>
        <strain evidence="3">NBRC 14553</strain>
    </source>
</reference>
<evidence type="ECO:0000259" key="2">
    <source>
        <dbReference type="SMART" id="SM00418"/>
    </source>
</evidence>
<name>A0A8J3PH14_9ACTN</name>
<dbReference type="CDD" id="cd00090">
    <property type="entry name" value="HTH_ARSR"/>
    <property type="match status" value="1"/>
</dbReference>
<dbReference type="EMBL" id="BONJ01000022">
    <property type="protein sequence ID" value="GIG15918.1"/>
    <property type="molecule type" value="Genomic_DNA"/>
</dbReference>
<dbReference type="InterPro" id="IPR036388">
    <property type="entry name" value="WH-like_DNA-bd_sf"/>
</dbReference>
<dbReference type="InterPro" id="IPR001845">
    <property type="entry name" value="HTH_ArsR_DNA-bd_dom"/>
</dbReference>
<evidence type="ECO:0000313" key="4">
    <source>
        <dbReference type="Proteomes" id="UP000660339"/>
    </source>
</evidence>
<evidence type="ECO:0000313" key="3">
    <source>
        <dbReference type="EMBL" id="GIG15918.1"/>
    </source>
</evidence>
<feature type="domain" description="HTH arsR-type" evidence="2">
    <location>
        <begin position="8"/>
        <end position="87"/>
    </location>
</feature>
<dbReference type="SMART" id="SM00418">
    <property type="entry name" value="HTH_ARSR"/>
    <property type="match status" value="1"/>
</dbReference>
<comment type="caution">
    <text evidence="3">The sequence shown here is derived from an EMBL/GenBank/DDBJ whole genome shotgun (WGS) entry which is preliminary data.</text>
</comment>
<dbReference type="SUPFAM" id="SSF46785">
    <property type="entry name" value="Winged helix' DNA-binding domain"/>
    <property type="match status" value="1"/>
</dbReference>
<gene>
    <name evidence="3" type="ORF">Cme02nite_42500</name>
</gene>
<dbReference type="InterPro" id="IPR036390">
    <property type="entry name" value="WH_DNA-bd_sf"/>
</dbReference>
<dbReference type="InterPro" id="IPR011991">
    <property type="entry name" value="ArsR-like_HTH"/>
</dbReference>
<evidence type="ECO:0000256" key="1">
    <source>
        <dbReference type="SAM" id="MobiDB-lite"/>
    </source>
</evidence>
<dbReference type="Gene3D" id="1.10.10.10">
    <property type="entry name" value="Winged helix-like DNA-binding domain superfamily/Winged helix DNA-binding domain"/>
    <property type="match status" value="1"/>
</dbReference>
<proteinExistence type="predicted"/>
<dbReference type="AlphaFoldDB" id="A0A8J3PH14"/>
<sequence length="194" mass="21711">MRDITDPRMLRAMAHPVRLRLINELGLHGPATATQLADRIGESAANCSWHLRQLAKFGFIEEAEGGVGRNRPWRWVPMGNRWGGADEPPELMQAGSELNATLLAQELAARNRWDEQRQTDDTTWRHAAFSVQNVNWLTADELKALEDELVAVLTRHNGRITDPASRPAGSRPVRMVGWAHPEPEPTPRPPSPEA</sequence>
<protein>
    <submittedName>
        <fullName evidence="3">Transcriptional regulator</fullName>
    </submittedName>
</protein>
<dbReference type="Proteomes" id="UP000660339">
    <property type="component" value="Unassembled WGS sequence"/>
</dbReference>
<organism evidence="3 4">
    <name type="scientific">Catellatospora methionotrophica</name>
    <dbReference type="NCBI Taxonomy" id="121620"/>
    <lineage>
        <taxon>Bacteria</taxon>
        <taxon>Bacillati</taxon>
        <taxon>Actinomycetota</taxon>
        <taxon>Actinomycetes</taxon>
        <taxon>Micromonosporales</taxon>
        <taxon>Micromonosporaceae</taxon>
        <taxon>Catellatospora</taxon>
    </lineage>
</organism>
<accession>A0A8J3PH14</accession>
<keyword evidence="4" id="KW-1185">Reference proteome</keyword>
<feature type="region of interest" description="Disordered" evidence="1">
    <location>
        <begin position="159"/>
        <end position="194"/>
    </location>
</feature>
<feature type="compositionally biased region" description="Pro residues" evidence="1">
    <location>
        <begin position="184"/>
        <end position="194"/>
    </location>
</feature>
<dbReference type="Pfam" id="PF12840">
    <property type="entry name" value="HTH_20"/>
    <property type="match status" value="1"/>
</dbReference>